<keyword evidence="5" id="KW-1185">Reference proteome</keyword>
<reference evidence="4 5" key="1">
    <citation type="journal article" date="2009" name="Science">
        <title>Green evolution and dynamic adaptations revealed by genomes of the marine picoeukaryotes Micromonas.</title>
        <authorList>
            <person name="Worden A.Z."/>
            <person name="Lee J.H."/>
            <person name="Mock T."/>
            <person name="Rouze P."/>
            <person name="Simmons M.P."/>
            <person name="Aerts A.L."/>
            <person name="Allen A.E."/>
            <person name="Cuvelier M.L."/>
            <person name="Derelle E."/>
            <person name="Everett M.V."/>
            <person name="Foulon E."/>
            <person name="Grimwood J."/>
            <person name="Gundlach H."/>
            <person name="Henrissat B."/>
            <person name="Napoli C."/>
            <person name="McDonald S.M."/>
            <person name="Parker M.S."/>
            <person name="Rombauts S."/>
            <person name="Salamov A."/>
            <person name="Von Dassow P."/>
            <person name="Badger J.H."/>
            <person name="Coutinho P.M."/>
            <person name="Demir E."/>
            <person name="Dubchak I."/>
            <person name="Gentemann C."/>
            <person name="Eikrem W."/>
            <person name="Gready J.E."/>
            <person name="John U."/>
            <person name="Lanier W."/>
            <person name="Lindquist E.A."/>
            <person name="Lucas S."/>
            <person name="Mayer K.F."/>
            <person name="Moreau H."/>
            <person name="Not F."/>
            <person name="Otillar R."/>
            <person name="Panaud O."/>
            <person name="Pangilinan J."/>
            <person name="Paulsen I."/>
            <person name="Piegu B."/>
            <person name="Poliakov A."/>
            <person name="Robbens S."/>
            <person name="Schmutz J."/>
            <person name="Toulza E."/>
            <person name="Wyss T."/>
            <person name="Zelensky A."/>
            <person name="Zhou K."/>
            <person name="Armbrust E.V."/>
            <person name="Bhattacharya D."/>
            <person name="Goodenough U.W."/>
            <person name="Van de Peer Y."/>
            <person name="Grigoriev I.V."/>
        </authorList>
    </citation>
    <scope>NUCLEOTIDE SEQUENCE [LARGE SCALE GENOMIC DNA]</scope>
    <source>
        <strain evidence="4 5">CCMP1545</strain>
    </source>
</reference>
<sequence>MSASAAAARDDVVARACREKLLDAVAAVAATTAAPTRCIILSGGVDTAAIMRASADLGVTYACAITVLCGPDAPDRAFAAAVAAEHGLAHHVVEVTPADLIAEYLPSCVESLRTFDGMTLRNALVVAAALRRAAALGMKDAVVGDGADELLGGYSFTWGEDDPPGTWRRKRDEMCATWTFATAALAAARGVSSRAPFTSDAFARWATAETDRADCVGVVPIRLTLEGDAIEHVAGKLPLRRAFDTVASWRRKDPIEVGSGVAVVSNDAFWSEVVADDAFEEERDAWAARGVVIKNKEHLVNFRAYVKAFGGGGGGGGDGGGEDDVLRHPTKKWLGPGEGCAGCRFEIGDATFCDVCGAYPAQRVVVAGGE</sequence>
<protein>
    <submittedName>
        <fullName evidence="4">Asparagine synthase</fullName>
    </submittedName>
</protein>
<dbReference type="PANTHER" id="PTHR11772:SF46">
    <property type="entry name" value="ASPARAGINE SYNTHETASE DOMAIN-CONTAINING PROTEIN"/>
    <property type="match status" value="1"/>
</dbReference>
<feature type="domain" description="Asparagine synthetase" evidence="3">
    <location>
        <begin position="18"/>
        <end position="156"/>
    </location>
</feature>
<dbReference type="Pfam" id="PF00733">
    <property type="entry name" value="Asn_synthase"/>
    <property type="match status" value="1"/>
</dbReference>
<gene>
    <name evidence="4" type="primary">ASN3</name>
    <name evidence="4" type="ORF">MICPUCDRAFT_57365</name>
</gene>
<dbReference type="GO" id="GO:0006529">
    <property type="term" value="P:asparagine biosynthetic process"/>
    <property type="evidence" value="ECO:0007669"/>
    <property type="project" value="InterPro"/>
</dbReference>
<dbReference type="InterPro" id="IPR050795">
    <property type="entry name" value="Asn_Synthetase"/>
</dbReference>
<dbReference type="OrthoDB" id="409189at2759"/>
<keyword evidence="1" id="KW-0547">Nucleotide-binding</keyword>
<evidence type="ECO:0000256" key="2">
    <source>
        <dbReference type="ARBA" id="ARBA00022840"/>
    </source>
</evidence>
<dbReference type="STRING" id="564608.C1MQP6"/>
<dbReference type="SUPFAM" id="SSF52402">
    <property type="entry name" value="Adenine nucleotide alpha hydrolases-like"/>
    <property type="match status" value="1"/>
</dbReference>
<proteinExistence type="predicted"/>
<evidence type="ECO:0000313" key="5">
    <source>
        <dbReference type="Proteomes" id="UP000001876"/>
    </source>
</evidence>
<dbReference type="InterPro" id="IPR001962">
    <property type="entry name" value="Asn_synthase"/>
</dbReference>
<dbReference type="GO" id="GO:0005829">
    <property type="term" value="C:cytosol"/>
    <property type="evidence" value="ECO:0007669"/>
    <property type="project" value="TreeGrafter"/>
</dbReference>
<dbReference type="AlphaFoldDB" id="C1MQP6"/>
<dbReference type="Gene3D" id="3.40.50.620">
    <property type="entry name" value="HUPs"/>
    <property type="match status" value="1"/>
</dbReference>
<dbReference type="RefSeq" id="XP_003058162.1">
    <property type="nucleotide sequence ID" value="XM_003058116.1"/>
</dbReference>
<name>C1MQP6_MICPC</name>
<dbReference type="KEGG" id="mpp:MICPUCDRAFT_57365"/>
<dbReference type="GO" id="GO:0004066">
    <property type="term" value="F:asparagine synthase (glutamine-hydrolyzing) activity"/>
    <property type="evidence" value="ECO:0007669"/>
    <property type="project" value="InterPro"/>
</dbReference>
<dbReference type="eggNOG" id="KOG0571">
    <property type="taxonomic scope" value="Eukaryota"/>
</dbReference>
<dbReference type="GeneID" id="9683600"/>
<evidence type="ECO:0000313" key="4">
    <source>
        <dbReference type="EMBL" id="EEH58113.1"/>
    </source>
</evidence>
<keyword evidence="2" id="KW-0067">ATP-binding</keyword>
<dbReference type="PANTHER" id="PTHR11772">
    <property type="entry name" value="ASPARAGINE SYNTHETASE"/>
    <property type="match status" value="1"/>
</dbReference>
<dbReference type="OMA" id="PMEVVNC"/>
<dbReference type="Proteomes" id="UP000001876">
    <property type="component" value="Unassembled WGS sequence"/>
</dbReference>
<dbReference type="CDD" id="cd01991">
    <property type="entry name" value="Asn_synthase_B_C"/>
    <property type="match status" value="1"/>
</dbReference>
<dbReference type="EMBL" id="GG663738">
    <property type="protein sequence ID" value="EEH58113.1"/>
    <property type="molecule type" value="Genomic_DNA"/>
</dbReference>
<organism evidence="5">
    <name type="scientific">Micromonas pusilla (strain CCMP1545)</name>
    <name type="common">Picoplanktonic green alga</name>
    <dbReference type="NCBI Taxonomy" id="564608"/>
    <lineage>
        <taxon>Eukaryota</taxon>
        <taxon>Viridiplantae</taxon>
        <taxon>Chlorophyta</taxon>
        <taxon>Mamiellophyceae</taxon>
        <taxon>Mamiellales</taxon>
        <taxon>Mamiellaceae</taxon>
        <taxon>Micromonas</taxon>
    </lineage>
</organism>
<evidence type="ECO:0000259" key="3">
    <source>
        <dbReference type="Pfam" id="PF00733"/>
    </source>
</evidence>
<dbReference type="InterPro" id="IPR014729">
    <property type="entry name" value="Rossmann-like_a/b/a_fold"/>
</dbReference>
<accession>C1MQP6</accession>
<dbReference type="GO" id="GO:0005524">
    <property type="term" value="F:ATP binding"/>
    <property type="evidence" value="ECO:0007669"/>
    <property type="project" value="UniProtKB-KW"/>
</dbReference>
<evidence type="ECO:0000256" key="1">
    <source>
        <dbReference type="ARBA" id="ARBA00022741"/>
    </source>
</evidence>